<proteinExistence type="predicted"/>
<comment type="caution">
    <text evidence="1">The sequence shown here is derived from an EMBL/GenBank/DDBJ whole genome shotgun (WGS) entry which is preliminary data.</text>
</comment>
<organism evidence="1 2">
    <name type="scientific">Cardiocondyla obscurior</name>
    <dbReference type="NCBI Taxonomy" id="286306"/>
    <lineage>
        <taxon>Eukaryota</taxon>
        <taxon>Metazoa</taxon>
        <taxon>Ecdysozoa</taxon>
        <taxon>Arthropoda</taxon>
        <taxon>Hexapoda</taxon>
        <taxon>Insecta</taxon>
        <taxon>Pterygota</taxon>
        <taxon>Neoptera</taxon>
        <taxon>Endopterygota</taxon>
        <taxon>Hymenoptera</taxon>
        <taxon>Apocrita</taxon>
        <taxon>Aculeata</taxon>
        <taxon>Formicoidea</taxon>
        <taxon>Formicidae</taxon>
        <taxon>Myrmicinae</taxon>
        <taxon>Cardiocondyla</taxon>
    </lineage>
</organism>
<dbReference type="Proteomes" id="UP001430953">
    <property type="component" value="Unassembled WGS sequence"/>
</dbReference>
<evidence type="ECO:0000313" key="1">
    <source>
        <dbReference type="EMBL" id="KAL0098982.1"/>
    </source>
</evidence>
<accession>A0AAW2EBD8</accession>
<reference evidence="1 2" key="1">
    <citation type="submission" date="2023-03" db="EMBL/GenBank/DDBJ databases">
        <title>High recombination rates correlate with genetic variation in Cardiocondyla obscurior ants.</title>
        <authorList>
            <person name="Errbii M."/>
        </authorList>
    </citation>
    <scope>NUCLEOTIDE SEQUENCE [LARGE SCALE GENOMIC DNA]</scope>
    <source>
        <strain evidence="1">Alpha-2009</strain>
        <tissue evidence="1">Whole body</tissue>
    </source>
</reference>
<name>A0AAW2EBD8_9HYME</name>
<keyword evidence="2" id="KW-1185">Reference proteome</keyword>
<dbReference type="AlphaFoldDB" id="A0AAW2EBD8"/>
<dbReference type="EMBL" id="JADYXP020000030">
    <property type="protein sequence ID" value="KAL0098982.1"/>
    <property type="molecule type" value="Genomic_DNA"/>
</dbReference>
<sequence length="108" mass="12654">MASTGKDARFPHLCYVDPLNDRYLQGSQIPLETFAHKLISSCMLLLIEITNNELPDVPICMLRRIRLRMIQRCSYMPNAASFGKLFYSCIYIIRRVVCKQRRWRSIAI</sequence>
<gene>
    <name evidence="1" type="ORF">PUN28_020922</name>
</gene>
<evidence type="ECO:0000313" key="2">
    <source>
        <dbReference type="Proteomes" id="UP001430953"/>
    </source>
</evidence>
<protein>
    <submittedName>
        <fullName evidence="1">Uncharacterized protein</fullName>
    </submittedName>
</protein>